<protein>
    <submittedName>
        <fullName evidence="2">Uncharacterized protein</fullName>
    </submittedName>
</protein>
<dbReference type="EMBL" id="PVWQ01000024">
    <property type="protein sequence ID" value="RDW58262.1"/>
    <property type="molecule type" value="Genomic_DNA"/>
</dbReference>
<dbReference type="OrthoDB" id="4518436at2759"/>
<dbReference type="AlphaFoldDB" id="A0A3D8Q8U5"/>
<feature type="region of interest" description="Disordered" evidence="1">
    <location>
        <begin position="1"/>
        <end position="32"/>
    </location>
</feature>
<sequence length="474" mass="53621">MANGSSAAGPSNAGSSNSDDTSSNKNETKTQKTIRELKQQIEFFKDDKALFAADQKKIVDRLKAHVKQLETTNDDNVVTWSRGMANDLLWLNQAGDSGYKNVLGGKPSAQIKIPQEEPIVKTNSKKRVHRPKTSIQINDDHFRDRLNNILQSGQSFMFVHLRYRAFIDKNTGMPIDPAPVRPILSTLDIDEITKVPVGILSDCTPPTYKATRTNPRAGKSCVLKPIMPQPKEKDAVQYVITGDDQTLISRGDIEWYPSFAQFDDEARHKKFQELANDARLRYGRKYLSLLAAFEPINRKWIQARKLWEFELITELCKNPLTRWPKGTSAEEVAALGFEELITTADEIIPNVMRAPTIVDTALMQEKSKDLADDIEAQTEAAKVIKFLKKRHGKGGTKHSRAVSLDSSDILKRPISKRSCEQFVEYLKQRVQQEDPDIELPQFTDDAANNVPIYESFMGNLGFALDDIERKDWKK</sequence>
<dbReference type="Proteomes" id="UP000256690">
    <property type="component" value="Unassembled WGS sequence"/>
</dbReference>
<dbReference type="RefSeq" id="XP_026598146.1">
    <property type="nucleotide sequence ID" value="XM_026753290.1"/>
</dbReference>
<evidence type="ECO:0000313" key="2">
    <source>
        <dbReference type="EMBL" id="RDW58262.1"/>
    </source>
</evidence>
<comment type="caution">
    <text evidence="2">The sequence shown here is derived from an EMBL/GenBank/DDBJ whole genome shotgun (WGS) entry which is preliminary data.</text>
</comment>
<reference evidence="2 3" key="1">
    <citation type="journal article" date="2018" name="IMA Fungus">
        <title>IMA Genome-F 9: Draft genome sequence of Annulohypoxylon stygium, Aspergillus mulundensis, Berkeleyomyces basicola (syn. Thielaviopsis basicola), Ceratocystis smalleyi, two Cercospora beticola strains, Coleophoma cylindrospora, Fusarium fracticaudum, Phialophora cf. hyalina, and Morchella septimelata.</title>
        <authorList>
            <person name="Wingfield B.D."/>
            <person name="Bills G.F."/>
            <person name="Dong Y."/>
            <person name="Huang W."/>
            <person name="Nel W.J."/>
            <person name="Swalarsk-Parry B.S."/>
            <person name="Vaghefi N."/>
            <person name="Wilken P.M."/>
            <person name="An Z."/>
            <person name="de Beer Z.W."/>
            <person name="De Vos L."/>
            <person name="Chen L."/>
            <person name="Duong T.A."/>
            <person name="Gao Y."/>
            <person name="Hammerbacher A."/>
            <person name="Kikkert J.R."/>
            <person name="Li Y."/>
            <person name="Li H."/>
            <person name="Li K."/>
            <person name="Li Q."/>
            <person name="Liu X."/>
            <person name="Ma X."/>
            <person name="Naidoo K."/>
            <person name="Pethybridge S.J."/>
            <person name="Sun J."/>
            <person name="Steenkamp E.T."/>
            <person name="van der Nest M.A."/>
            <person name="van Wyk S."/>
            <person name="Wingfield M.J."/>
            <person name="Xiong C."/>
            <person name="Yue Q."/>
            <person name="Zhang X."/>
        </authorList>
    </citation>
    <scope>NUCLEOTIDE SEQUENCE [LARGE SCALE GENOMIC DNA]</scope>
    <source>
        <strain evidence="2 3">DSM 5745</strain>
    </source>
</reference>
<dbReference type="GeneID" id="38121644"/>
<evidence type="ECO:0000256" key="1">
    <source>
        <dbReference type="SAM" id="MobiDB-lite"/>
    </source>
</evidence>
<evidence type="ECO:0000313" key="3">
    <source>
        <dbReference type="Proteomes" id="UP000256690"/>
    </source>
</evidence>
<accession>A0A3D8Q8U5</accession>
<gene>
    <name evidence="2" type="ORF">DSM5745_11274</name>
</gene>
<keyword evidence="3" id="KW-1185">Reference proteome</keyword>
<proteinExistence type="predicted"/>
<name>A0A3D8Q8U5_9EURO</name>
<organism evidence="2 3">
    <name type="scientific">Aspergillus mulundensis</name>
    <dbReference type="NCBI Taxonomy" id="1810919"/>
    <lineage>
        <taxon>Eukaryota</taxon>
        <taxon>Fungi</taxon>
        <taxon>Dikarya</taxon>
        <taxon>Ascomycota</taxon>
        <taxon>Pezizomycotina</taxon>
        <taxon>Eurotiomycetes</taxon>
        <taxon>Eurotiomycetidae</taxon>
        <taxon>Eurotiales</taxon>
        <taxon>Aspergillaceae</taxon>
        <taxon>Aspergillus</taxon>
        <taxon>Aspergillus subgen. Nidulantes</taxon>
    </lineage>
</organism>
<feature type="compositionally biased region" description="Low complexity" evidence="1">
    <location>
        <begin position="1"/>
        <end position="25"/>
    </location>
</feature>